<keyword evidence="2" id="KW-0489">Methyltransferase</keyword>
<dbReference type="HOGENOM" id="CLU_080592_0_0_10"/>
<dbReference type="InterPro" id="IPR029063">
    <property type="entry name" value="SAM-dependent_MTases_sf"/>
</dbReference>
<dbReference type="OrthoDB" id="9770553at2"/>
<dbReference type="EMBL" id="CP000159">
    <property type="protein sequence ID" value="ABC44227.1"/>
    <property type="molecule type" value="Genomic_DNA"/>
</dbReference>
<dbReference type="Pfam" id="PF08242">
    <property type="entry name" value="Methyltransf_12"/>
    <property type="match status" value="1"/>
</dbReference>
<evidence type="ECO:0000313" key="2">
    <source>
        <dbReference type="EMBL" id="ABC44227.1"/>
    </source>
</evidence>
<dbReference type="Gene3D" id="3.40.50.150">
    <property type="entry name" value="Vaccinia Virus protein VP39"/>
    <property type="match status" value="1"/>
</dbReference>
<reference evidence="2 3" key="1">
    <citation type="journal article" date="2005" name="Proc. Natl. Acad. Sci. U.S.A.">
        <title>The genome of Salinibacter ruber: convergence and gene exchange among hyperhalophilic bacteria and archaea.</title>
        <authorList>
            <person name="Mongodin E.F."/>
            <person name="Nelson K.E."/>
            <person name="Daugherty S."/>
            <person name="Deboy R.T."/>
            <person name="Wister J."/>
            <person name="Khouri H."/>
            <person name="Weidman J."/>
            <person name="Walsh D.A."/>
            <person name="Papke R.T."/>
            <person name="Sanchez Perez G."/>
            <person name="Sharma A.K."/>
            <person name="Nesbo C.L."/>
            <person name="MacLeod D."/>
            <person name="Bapteste E."/>
            <person name="Doolittle W.F."/>
            <person name="Charlebois R.L."/>
            <person name="Legault B."/>
            <person name="Rodriguez-Valera F."/>
        </authorList>
    </citation>
    <scope>NUCLEOTIDE SEQUENCE [LARGE SCALE GENOMIC DNA]</scope>
    <source>
        <strain evidence="3">DSM 13855 / CECT 5946 / M31</strain>
    </source>
</reference>
<dbReference type="EnsemblBacteria" id="ABC44227">
    <property type="protein sequence ID" value="ABC44227"/>
    <property type="gene ID" value="SRU_1178"/>
</dbReference>
<dbReference type="KEGG" id="sru:SRU_1178"/>
<dbReference type="DNASU" id="3851474"/>
<evidence type="ECO:0000313" key="3">
    <source>
        <dbReference type="Proteomes" id="UP000008674"/>
    </source>
</evidence>
<dbReference type="STRING" id="309807.SRU_1178"/>
<proteinExistence type="predicted"/>
<keyword evidence="2" id="KW-0808">Transferase</keyword>
<evidence type="ECO:0000259" key="1">
    <source>
        <dbReference type="Pfam" id="PF08242"/>
    </source>
</evidence>
<sequence length="217" mass="23759">MLRSHTFAFMSDLPNWRDNLRREGGHWDDGRWYDIHLERRLPQAVPMLEELAMALPPLPPGATVCDLACGTGNAAATVLDAYPQVELVLLDEDPDLLSIAHEKVGQLTRNAEPLQVAVPSDGAPLPGGPYDLVVASLALHAIVGHEVDPAEAESRYELLFRSVLEPLRPGGHCLIGDHVGTLPLYPQLKAMERAGFTEVDCAWRQDDFFVAGGRKSP</sequence>
<dbReference type="GO" id="GO:0032259">
    <property type="term" value="P:methylation"/>
    <property type="evidence" value="ECO:0007669"/>
    <property type="project" value="UniProtKB-KW"/>
</dbReference>
<dbReference type="Proteomes" id="UP000008674">
    <property type="component" value="Chromosome"/>
</dbReference>
<gene>
    <name evidence="2" type="ordered locus">SRU_1178</name>
</gene>
<dbReference type="SMR" id="Q2S3C7"/>
<accession>Q2S3C7</accession>
<dbReference type="SUPFAM" id="SSF53335">
    <property type="entry name" value="S-adenosyl-L-methionine-dependent methyltransferases"/>
    <property type="match status" value="1"/>
</dbReference>
<dbReference type="InterPro" id="IPR013217">
    <property type="entry name" value="Methyltransf_12"/>
</dbReference>
<feature type="domain" description="Methyltransferase type 12" evidence="1">
    <location>
        <begin position="66"/>
        <end position="172"/>
    </location>
</feature>
<dbReference type="CDD" id="cd02440">
    <property type="entry name" value="AdoMet_MTases"/>
    <property type="match status" value="1"/>
</dbReference>
<name>Q2S3C7_SALRD</name>
<dbReference type="AlphaFoldDB" id="Q2S3C7"/>
<protein>
    <submittedName>
        <fullName evidence="2">Methyltransferase, putative</fullName>
    </submittedName>
</protein>
<dbReference type="GO" id="GO:0008168">
    <property type="term" value="F:methyltransferase activity"/>
    <property type="evidence" value="ECO:0007669"/>
    <property type="project" value="UniProtKB-KW"/>
</dbReference>
<organism evidence="2 3">
    <name type="scientific">Salinibacter ruber (strain DSM 13855 / M31)</name>
    <dbReference type="NCBI Taxonomy" id="309807"/>
    <lineage>
        <taxon>Bacteria</taxon>
        <taxon>Pseudomonadati</taxon>
        <taxon>Rhodothermota</taxon>
        <taxon>Rhodothermia</taxon>
        <taxon>Rhodothermales</taxon>
        <taxon>Salinibacteraceae</taxon>
        <taxon>Salinibacter</taxon>
    </lineage>
</organism>
<dbReference type="eggNOG" id="COG2226">
    <property type="taxonomic scope" value="Bacteria"/>
</dbReference>
<keyword evidence="3" id="KW-1185">Reference proteome</keyword>